<organism evidence="1 2">
    <name type="scientific">Salinarimonas ramus</name>
    <dbReference type="NCBI Taxonomy" id="690164"/>
    <lineage>
        <taxon>Bacteria</taxon>
        <taxon>Pseudomonadati</taxon>
        <taxon>Pseudomonadota</taxon>
        <taxon>Alphaproteobacteria</taxon>
        <taxon>Hyphomicrobiales</taxon>
        <taxon>Salinarimonadaceae</taxon>
        <taxon>Salinarimonas</taxon>
    </lineage>
</organism>
<dbReference type="InterPro" id="IPR007459">
    <property type="entry name" value="DNA_pol3_chi"/>
</dbReference>
<dbReference type="InterPro" id="IPR036768">
    <property type="entry name" value="PolIII_chi_sf"/>
</dbReference>
<proteinExistence type="predicted"/>
<dbReference type="Pfam" id="PF04364">
    <property type="entry name" value="DNA_pol3_chi"/>
    <property type="match status" value="1"/>
</dbReference>
<dbReference type="AlphaFoldDB" id="A0A917Q797"/>
<protein>
    <submittedName>
        <fullName evidence="1">DNA polymerase III subunit chi</fullName>
    </submittedName>
</protein>
<sequence length="150" mass="16630">MSDVWFYHLQRASLEETLPRLVTKARGAGWRVAIRTTSPERRDALDDLLWTFEDDGFLPHATEADPQAAAETVLIQASGADLNAPDAVLLVDGAPMPDDPARYQRVILIFDGNDDAALAAARERWRAVKSAGHQASYWAQDESGRWVKKA</sequence>
<dbReference type="GO" id="GO:0006260">
    <property type="term" value="P:DNA replication"/>
    <property type="evidence" value="ECO:0007669"/>
    <property type="project" value="InterPro"/>
</dbReference>
<reference evidence="1 2" key="1">
    <citation type="journal article" date="2014" name="Int. J. Syst. Evol. Microbiol.">
        <title>Complete genome sequence of Corynebacterium casei LMG S-19264T (=DSM 44701T), isolated from a smear-ripened cheese.</title>
        <authorList>
            <consortium name="US DOE Joint Genome Institute (JGI-PGF)"/>
            <person name="Walter F."/>
            <person name="Albersmeier A."/>
            <person name="Kalinowski J."/>
            <person name="Ruckert C."/>
        </authorList>
    </citation>
    <scope>NUCLEOTIDE SEQUENCE [LARGE SCALE GENOMIC DNA]</scope>
    <source>
        <strain evidence="1 2">CGMCC 1.9161</strain>
    </source>
</reference>
<dbReference type="PANTHER" id="PTHR38767:SF1">
    <property type="entry name" value="DNA POLYMERASE III SUBUNIT CHI"/>
    <property type="match status" value="1"/>
</dbReference>
<keyword evidence="2" id="KW-1185">Reference proteome</keyword>
<dbReference type="GO" id="GO:0003677">
    <property type="term" value="F:DNA binding"/>
    <property type="evidence" value="ECO:0007669"/>
    <property type="project" value="InterPro"/>
</dbReference>
<dbReference type="PANTHER" id="PTHR38767">
    <property type="entry name" value="DNA POLYMERASE III SUBUNIT CHI"/>
    <property type="match status" value="1"/>
</dbReference>
<dbReference type="GO" id="GO:0032298">
    <property type="term" value="P:positive regulation of DNA-templated DNA replication initiation"/>
    <property type="evidence" value="ECO:0007669"/>
    <property type="project" value="TreeGrafter"/>
</dbReference>
<dbReference type="SUPFAM" id="SSF102400">
    <property type="entry name" value="DNA polymerase III chi subunit"/>
    <property type="match status" value="1"/>
</dbReference>
<accession>A0A917Q797</accession>
<evidence type="ECO:0000313" key="1">
    <source>
        <dbReference type="EMBL" id="GGK32364.1"/>
    </source>
</evidence>
<gene>
    <name evidence="1" type="ORF">GCM10011322_18850</name>
</gene>
<comment type="caution">
    <text evidence="1">The sequence shown here is derived from an EMBL/GenBank/DDBJ whole genome shotgun (WGS) entry which is preliminary data.</text>
</comment>
<dbReference type="GO" id="GO:0003887">
    <property type="term" value="F:DNA-directed DNA polymerase activity"/>
    <property type="evidence" value="ECO:0007669"/>
    <property type="project" value="InterPro"/>
</dbReference>
<dbReference type="Gene3D" id="3.40.50.10110">
    <property type="entry name" value="DNA polymerase III subunit chi"/>
    <property type="match status" value="1"/>
</dbReference>
<dbReference type="RefSeq" id="WP_188912079.1">
    <property type="nucleotide sequence ID" value="NZ_BMMF01000005.1"/>
</dbReference>
<evidence type="ECO:0000313" key="2">
    <source>
        <dbReference type="Proteomes" id="UP000600449"/>
    </source>
</evidence>
<dbReference type="EMBL" id="BMMF01000005">
    <property type="protein sequence ID" value="GGK32364.1"/>
    <property type="molecule type" value="Genomic_DNA"/>
</dbReference>
<dbReference type="NCBIfam" id="NF004347">
    <property type="entry name" value="PRK05728.1-4"/>
    <property type="match status" value="1"/>
</dbReference>
<name>A0A917Q797_9HYPH</name>
<dbReference type="Proteomes" id="UP000600449">
    <property type="component" value="Unassembled WGS sequence"/>
</dbReference>